<keyword evidence="4" id="KW-0732">Signal</keyword>
<dbReference type="GO" id="GO:0006508">
    <property type="term" value="P:proteolysis"/>
    <property type="evidence" value="ECO:0007669"/>
    <property type="project" value="UniProtKB-KW"/>
</dbReference>
<dbReference type="OrthoDB" id="6380398at2759"/>
<feature type="compositionally biased region" description="Basic and acidic residues" evidence="3">
    <location>
        <begin position="301"/>
        <end position="365"/>
    </location>
</feature>
<dbReference type="Pfam" id="PF00089">
    <property type="entry name" value="Trypsin"/>
    <property type="match status" value="1"/>
</dbReference>
<dbReference type="Gene3D" id="2.40.10.10">
    <property type="entry name" value="Trypsin-like serine proteases"/>
    <property type="match status" value="1"/>
</dbReference>
<sequence length="407" mass="42427">MARYSTKTTSTLLSLLSILTGTALADQRLIGGMAATEGMFPYVVHLFKNDRPYCGGVLIDKEWVLTAAHCVAKNNGDGTGAGSFTTSSAGDFKISYGSTDGTIGNYVNVDSITVSPDFDPIWYKSDIALLKIKSNNDLVSKTQTVVISTADIGTGQTLVTAGWGQITNDNTAQAGTLMYAGLTTADDATCKSGAPEYDSQNGLYVCTSYSTAPGIGTCFGDSGGPLLINTGSGYMLLGLVSFDVNIKDSTNTRCAQDGNVSFFTRVSTYMSFITSTTHISKSALVGPGSASTHSNSDSSADDEKSNTSKDGDDGDSKNKDNSSKDDSTSSEKESDKNNESTGKTEEEKESEKSDGKGKEAGDKVNNDNADEENADTTDDDSSAPKLLATGAAPLVANLAATLLAALF</sequence>
<keyword evidence="1" id="KW-1015">Disulfide bond</keyword>
<dbReference type="PANTHER" id="PTHR24252">
    <property type="entry name" value="ACROSIN-RELATED"/>
    <property type="match status" value="1"/>
</dbReference>
<dbReference type="PROSITE" id="PS00134">
    <property type="entry name" value="TRYPSIN_HIS"/>
    <property type="match status" value="1"/>
</dbReference>
<evidence type="ECO:0000256" key="2">
    <source>
        <dbReference type="RuleBase" id="RU363034"/>
    </source>
</evidence>
<dbReference type="InterPro" id="IPR033116">
    <property type="entry name" value="TRYPSIN_SER"/>
</dbReference>
<dbReference type="InterPro" id="IPR001254">
    <property type="entry name" value="Trypsin_dom"/>
</dbReference>
<evidence type="ECO:0000259" key="5">
    <source>
        <dbReference type="PROSITE" id="PS50240"/>
    </source>
</evidence>
<keyword evidence="2 6" id="KW-0645">Protease</keyword>
<evidence type="ECO:0000256" key="1">
    <source>
        <dbReference type="ARBA" id="ARBA00023157"/>
    </source>
</evidence>
<dbReference type="InterPro" id="IPR018114">
    <property type="entry name" value="TRYPSIN_HIS"/>
</dbReference>
<feature type="compositionally biased region" description="Low complexity" evidence="3">
    <location>
        <begin position="289"/>
        <end position="298"/>
    </location>
</feature>
<dbReference type="EMBL" id="KZ303534">
    <property type="protein sequence ID" value="PIA13528.1"/>
    <property type="molecule type" value="Genomic_DNA"/>
</dbReference>
<dbReference type="CDD" id="cd00190">
    <property type="entry name" value="Tryp_SPc"/>
    <property type="match status" value="1"/>
</dbReference>
<keyword evidence="7" id="KW-1185">Reference proteome</keyword>
<dbReference type="GO" id="GO:0004252">
    <property type="term" value="F:serine-type endopeptidase activity"/>
    <property type="evidence" value="ECO:0007669"/>
    <property type="project" value="InterPro"/>
</dbReference>
<name>A0A2G5B3E0_COERN</name>
<evidence type="ECO:0000313" key="6">
    <source>
        <dbReference type="EMBL" id="PIA13528.1"/>
    </source>
</evidence>
<feature type="region of interest" description="Disordered" evidence="3">
    <location>
        <begin position="282"/>
        <end position="385"/>
    </location>
</feature>
<organism evidence="6 7">
    <name type="scientific">Coemansia reversa (strain ATCC 12441 / NRRL 1564)</name>
    <dbReference type="NCBI Taxonomy" id="763665"/>
    <lineage>
        <taxon>Eukaryota</taxon>
        <taxon>Fungi</taxon>
        <taxon>Fungi incertae sedis</taxon>
        <taxon>Zoopagomycota</taxon>
        <taxon>Kickxellomycotina</taxon>
        <taxon>Kickxellomycetes</taxon>
        <taxon>Kickxellales</taxon>
        <taxon>Kickxellaceae</taxon>
        <taxon>Coemansia</taxon>
    </lineage>
</organism>
<dbReference type="PROSITE" id="PS50240">
    <property type="entry name" value="TRYPSIN_DOM"/>
    <property type="match status" value="1"/>
</dbReference>
<dbReference type="STRING" id="763665.A0A2G5B3E0"/>
<dbReference type="SMART" id="SM00020">
    <property type="entry name" value="Tryp_SPc"/>
    <property type="match status" value="1"/>
</dbReference>
<accession>A0A2G5B3E0</accession>
<evidence type="ECO:0000256" key="4">
    <source>
        <dbReference type="SAM" id="SignalP"/>
    </source>
</evidence>
<evidence type="ECO:0000256" key="3">
    <source>
        <dbReference type="SAM" id="MobiDB-lite"/>
    </source>
</evidence>
<keyword evidence="2" id="KW-0720">Serine protease</keyword>
<dbReference type="PANTHER" id="PTHR24252:SF7">
    <property type="entry name" value="HYALIN"/>
    <property type="match status" value="1"/>
</dbReference>
<dbReference type="InterPro" id="IPR001314">
    <property type="entry name" value="Peptidase_S1A"/>
</dbReference>
<proteinExistence type="predicted"/>
<dbReference type="InterPro" id="IPR043504">
    <property type="entry name" value="Peptidase_S1_PA_chymotrypsin"/>
</dbReference>
<evidence type="ECO:0000313" key="7">
    <source>
        <dbReference type="Proteomes" id="UP000242474"/>
    </source>
</evidence>
<dbReference type="PRINTS" id="PR00722">
    <property type="entry name" value="CHYMOTRYPSIN"/>
</dbReference>
<dbReference type="SUPFAM" id="SSF50494">
    <property type="entry name" value="Trypsin-like serine proteases"/>
    <property type="match status" value="1"/>
</dbReference>
<dbReference type="AlphaFoldDB" id="A0A2G5B3E0"/>
<dbReference type="PROSITE" id="PS00135">
    <property type="entry name" value="TRYPSIN_SER"/>
    <property type="match status" value="1"/>
</dbReference>
<feature type="domain" description="Peptidase S1" evidence="5">
    <location>
        <begin position="29"/>
        <end position="278"/>
    </location>
</feature>
<feature type="chain" id="PRO_5013902139" evidence="4">
    <location>
        <begin position="26"/>
        <end position="407"/>
    </location>
</feature>
<reference evidence="6 7" key="1">
    <citation type="journal article" date="2015" name="Genome Biol. Evol.">
        <title>Phylogenomic analyses indicate that early fungi evolved digesting cell walls of algal ancestors of land plants.</title>
        <authorList>
            <person name="Chang Y."/>
            <person name="Wang S."/>
            <person name="Sekimoto S."/>
            <person name="Aerts A.L."/>
            <person name="Choi C."/>
            <person name="Clum A."/>
            <person name="LaButti K.M."/>
            <person name="Lindquist E.A."/>
            <person name="Yee Ngan C."/>
            <person name="Ohm R.A."/>
            <person name="Salamov A.A."/>
            <person name="Grigoriev I.V."/>
            <person name="Spatafora J.W."/>
            <person name="Berbee M.L."/>
        </authorList>
    </citation>
    <scope>NUCLEOTIDE SEQUENCE [LARGE SCALE GENOMIC DNA]</scope>
    <source>
        <strain evidence="6 7">NRRL 1564</strain>
    </source>
</reference>
<dbReference type="InterPro" id="IPR009003">
    <property type="entry name" value="Peptidase_S1_PA"/>
</dbReference>
<feature type="compositionally biased region" description="Acidic residues" evidence="3">
    <location>
        <begin position="368"/>
        <end position="381"/>
    </location>
</feature>
<dbReference type="Proteomes" id="UP000242474">
    <property type="component" value="Unassembled WGS sequence"/>
</dbReference>
<keyword evidence="2" id="KW-0378">Hydrolase</keyword>
<protein>
    <submittedName>
        <fullName evidence="6">Trypsin-like serine protease</fullName>
    </submittedName>
</protein>
<gene>
    <name evidence="6" type="ORF">COEREDRAFT_83420</name>
</gene>
<feature type="signal peptide" evidence="4">
    <location>
        <begin position="1"/>
        <end position="25"/>
    </location>
</feature>